<dbReference type="NCBIfam" id="TIGR00710">
    <property type="entry name" value="efflux_Bcr_CflA"/>
    <property type="match status" value="1"/>
</dbReference>
<keyword evidence="3" id="KW-0813">Transport</keyword>
<dbReference type="Pfam" id="PF07690">
    <property type="entry name" value="MFS_1"/>
    <property type="match status" value="1"/>
</dbReference>
<feature type="transmembrane region" description="Helical" evidence="8">
    <location>
        <begin position="339"/>
        <end position="364"/>
    </location>
</feature>
<evidence type="ECO:0000256" key="2">
    <source>
        <dbReference type="ARBA" id="ARBA00006236"/>
    </source>
</evidence>
<keyword evidence="6 8" id="KW-1133">Transmembrane helix</keyword>
<dbReference type="PANTHER" id="PTHR23502:SF132">
    <property type="entry name" value="POLYAMINE TRANSPORTER 2-RELATED"/>
    <property type="match status" value="1"/>
</dbReference>
<evidence type="ECO:0000256" key="6">
    <source>
        <dbReference type="ARBA" id="ARBA00022989"/>
    </source>
</evidence>
<comment type="similarity">
    <text evidence="2">Belongs to the major facilitator superfamily. Bcr/CmlA family.</text>
</comment>
<sequence length="426" mass="42631">MAALYRGHSMSYDFITMTTDTGTIRAHDAAAPTTTRGITTALLLVLGLLSAVAPFATDLYLPAFPKMTTELRTSATTVQLTLTAFLVGVTAGQLVFGPLSDRFGRVPPLVAGAALCVLASVAAVLAPNVGVLIVARLLQGLGGAAGMVIGRAVISDLASGRAAARAFSLMMIVGGVAPVVAPLLGGLLTAPLGWRGLLTIVLGLSVAMLVAVLAVVRETHLRSRRDALRAERAGSGSPVRALRSPAFIGYTAVFGFAFAVMMAYISASPFLYQDMLGLGTVGYGVAFGCNALALMGVSILSAKLTATRSVVGVLSVGIGLVTASTVAFGLLVVTGAPVFWLAVPLFTAVGSLGLVLGNATALALGAVPSAAGSASAVLGALQFGLAALVSPLVSIGGSATAGPLAVVMLAAAVVSVVALLLARHRA</sequence>
<dbReference type="AlphaFoldDB" id="A0A8H9G9L1"/>
<protein>
    <submittedName>
        <fullName evidence="10">Bcr/CflA family drug resistance efflux transporter</fullName>
    </submittedName>
</protein>
<feature type="transmembrane region" description="Helical" evidence="8">
    <location>
        <begin position="166"/>
        <end position="188"/>
    </location>
</feature>
<dbReference type="GO" id="GO:1990961">
    <property type="term" value="P:xenobiotic detoxification by transmembrane export across the plasma membrane"/>
    <property type="evidence" value="ECO:0007669"/>
    <property type="project" value="InterPro"/>
</dbReference>
<evidence type="ECO:0000256" key="4">
    <source>
        <dbReference type="ARBA" id="ARBA00022475"/>
    </source>
</evidence>
<evidence type="ECO:0000256" key="8">
    <source>
        <dbReference type="SAM" id="Phobius"/>
    </source>
</evidence>
<dbReference type="PANTHER" id="PTHR23502">
    <property type="entry name" value="MAJOR FACILITATOR SUPERFAMILY"/>
    <property type="match status" value="1"/>
</dbReference>
<keyword evidence="7 8" id="KW-0472">Membrane</keyword>
<name>A0A8H9G9L1_9MICO</name>
<dbReference type="InterPro" id="IPR036259">
    <property type="entry name" value="MFS_trans_sf"/>
</dbReference>
<keyword evidence="4" id="KW-1003">Cell membrane</keyword>
<feature type="transmembrane region" description="Helical" evidence="8">
    <location>
        <begin position="133"/>
        <end position="154"/>
    </location>
</feature>
<reference evidence="10" key="2">
    <citation type="submission" date="2020-09" db="EMBL/GenBank/DDBJ databases">
        <authorList>
            <person name="Sun Q."/>
            <person name="Ohkuma M."/>
        </authorList>
    </citation>
    <scope>NUCLEOTIDE SEQUENCE</scope>
    <source>
        <strain evidence="10">JCM 1480</strain>
    </source>
</reference>
<feature type="transmembrane region" description="Helical" evidence="8">
    <location>
        <begin position="401"/>
        <end position="422"/>
    </location>
</feature>
<feature type="transmembrane region" description="Helical" evidence="8">
    <location>
        <begin position="77"/>
        <end position="96"/>
    </location>
</feature>
<dbReference type="InterPro" id="IPR020846">
    <property type="entry name" value="MFS_dom"/>
</dbReference>
<feature type="transmembrane region" description="Helical" evidence="8">
    <location>
        <begin position="277"/>
        <end position="300"/>
    </location>
</feature>
<evidence type="ECO:0000313" key="10">
    <source>
        <dbReference type="EMBL" id="GGK99417.1"/>
    </source>
</evidence>
<feature type="transmembrane region" description="Helical" evidence="8">
    <location>
        <begin position="37"/>
        <end position="57"/>
    </location>
</feature>
<proteinExistence type="inferred from homology"/>
<comment type="subcellular location">
    <subcellularLocation>
        <location evidence="1">Cell membrane</location>
        <topology evidence="1">Multi-pass membrane protein</topology>
    </subcellularLocation>
</comment>
<dbReference type="InterPro" id="IPR011701">
    <property type="entry name" value="MFS"/>
</dbReference>
<dbReference type="CDD" id="cd17320">
    <property type="entry name" value="MFS_MdfA_MDR_like"/>
    <property type="match status" value="1"/>
</dbReference>
<feature type="transmembrane region" description="Helical" evidence="8">
    <location>
        <begin position="108"/>
        <end position="127"/>
    </location>
</feature>
<evidence type="ECO:0000313" key="11">
    <source>
        <dbReference type="Proteomes" id="UP000648535"/>
    </source>
</evidence>
<evidence type="ECO:0000256" key="1">
    <source>
        <dbReference type="ARBA" id="ARBA00004651"/>
    </source>
</evidence>
<evidence type="ECO:0000256" key="3">
    <source>
        <dbReference type="ARBA" id="ARBA00022448"/>
    </source>
</evidence>
<evidence type="ECO:0000256" key="7">
    <source>
        <dbReference type="ARBA" id="ARBA00023136"/>
    </source>
</evidence>
<dbReference type="PROSITE" id="PS50850">
    <property type="entry name" value="MFS"/>
    <property type="match status" value="1"/>
</dbReference>
<dbReference type="GO" id="GO:0005886">
    <property type="term" value="C:plasma membrane"/>
    <property type="evidence" value="ECO:0007669"/>
    <property type="project" value="UniProtKB-SubCell"/>
</dbReference>
<dbReference type="Proteomes" id="UP000648535">
    <property type="component" value="Unassembled WGS sequence"/>
</dbReference>
<reference evidence="10" key="1">
    <citation type="journal article" date="2014" name="Int. J. Syst. Evol. Microbiol.">
        <title>Complete genome sequence of Corynebacterium casei LMG S-19264T (=DSM 44701T), isolated from a smear-ripened cheese.</title>
        <authorList>
            <consortium name="US DOE Joint Genome Institute (JGI-PGF)"/>
            <person name="Walter F."/>
            <person name="Albersmeier A."/>
            <person name="Kalinowski J."/>
            <person name="Ruckert C."/>
        </authorList>
    </citation>
    <scope>NUCLEOTIDE SEQUENCE</scope>
    <source>
        <strain evidence="10">JCM 1480</strain>
    </source>
</reference>
<organism evidence="10 11">
    <name type="scientific">Curtobacterium luteum</name>
    <dbReference type="NCBI Taxonomy" id="33881"/>
    <lineage>
        <taxon>Bacteria</taxon>
        <taxon>Bacillati</taxon>
        <taxon>Actinomycetota</taxon>
        <taxon>Actinomycetes</taxon>
        <taxon>Micrococcales</taxon>
        <taxon>Microbacteriaceae</taxon>
        <taxon>Curtobacterium</taxon>
    </lineage>
</organism>
<feature type="domain" description="Major facilitator superfamily (MFS) profile" evidence="9">
    <location>
        <begin position="42"/>
        <end position="426"/>
    </location>
</feature>
<comment type="caution">
    <text evidence="10">The sequence shown here is derived from an EMBL/GenBank/DDBJ whole genome shotgun (WGS) entry which is preliminary data.</text>
</comment>
<gene>
    <name evidence="10" type="ORF">GCM10009769_16930</name>
</gene>
<keyword evidence="5 8" id="KW-0812">Transmembrane</keyword>
<evidence type="ECO:0000256" key="5">
    <source>
        <dbReference type="ARBA" id="ARBA00022692"/>
    </source>
</evidence>
<evidence type="ECO:0000259" key="9">
    <source>
        <dbReference type="PROSITE" id="PS50850"/>
    </source>
</evidence>
<accession>A0A8H9G9L1</accession>
<dbReference type="InterPro" id="IPR004812">
    <property type="entry name" value="Efflux_drug-R_Bcr/CmlA"/>
</dbReference>
<dbReference type="EMBL" id="BMOI01000006">
    <property type="protein sequence ID" value="GGK99417.1"/>
    <property type="molecule type" value="Genomic_DNA"/>
</dbReference>
<dbReference type="GO" id="GO:0042910">
    <property type="term" value="F:xenobiotic transmembrane transporter activity"/>
    <property type="evidence" value="ECO:0007669"/>
    <property type="project" value="InterPro"/>
</dbReference>
<feature type="transmembrane region" description="Helical" evidence="8">
    <location>
        <begin position="194"/>
        <end position="216"/>
    </location>
</feature>
<feature type="transmembrane region" description="Helical" evidence="8">
    <location>
        <begin position="247"/>
        <end position="265"/>
    </location>
</feature>
<feature type="transmembrane region" description="Helical" evidence="8">
    <location>
        <begin position="312"/>
        <end position="333"/>
    </location>
</feature>
<dbReference type="Gene3D" id="1.20.1720.10">
    <property type="entry name" value="Multidrug resistance protein D"/>
    <property type="match status" value="1"/>
</dbReference>
<dbReference type="SUPFAM" id="SSF103473">
    <property type="entry name" value="MFS general substrate transporter"/>
    <property type="match status" value="1"/>
</dbReference>